<name>A0ACB9RTS5_9MYRT</name>
<protein>
    <submittedName>
        <fullName evidence="1">Uncharacterized protein</fullName>
    </submittedName>
</protein>
<reference evidence="2" key="1">
    <citation type="journal article" date="2023" name="Front. Plant Sci.">
        <title>Chromosomal-level genome assembly of Melastoma candidum provides insights into trichome evolution.</title>
        <authorList>
            <person name="Zhong Y."/>
            <person name="Wu W."/>
            <person name="Sun C."/>
            <person name="Zou P."/>
            <person name="Liu Y."/>
            <person name="Dai S."/>
            <person name="Zhou R."/>
        </authorList>
    </citation>
    <scope>NUCLEOTIDE SEQUENCE [LARGE SCALE GENOMIC DNA]</scope>
</reference>
<keyword evidence="2" id="KW-1185">Reference proteome</keyword>
<dbReference type="Proteomes" id="UP001057402">
    <property type="component" value="Chromosome 3"/>
</dbReference>
<accession>A0ACB9RTS5</accession>
<proteinExistence type="predicted"/>
<organism evidence="1 2">
    <name type="scientific">Melastoma candidum</name>
    <dbReference type="NCBI Taxonomy" id="119954"/>
    <lineage>
        <taxon>Eukaryota</taxon>
        <taxon>Viridiplantae</taxon>
        <taxon>Streptophyta</taxon>
        <taxon>Embryophyta</taxon>
        <taxon>Tracheophyta</taxon>
        <taxon>Spermatophyta</taxon>
        <taxon>Magnoliopsida</taxon>
        <taxon>eudicotyledons</taxon>
        <taxon>Gunneridae</taxon>
        <taxon>Pentapetalae</taxon>
        <taxon>rosids</taxon>
        <taxon>malvids</taxon>
        <taxon>Myrtales</taxon>
        <taxon>Melastomataceae</taxon>
        <taxon>Melastomatoideae</taxon>
        <taxon>Melastomateae</taxon>
        <taxon>Melastoma</taxon>
    </lineage>
</organism>
<evidence type="ECO:0000313" key="1">
    <source>
        <dbReference type="EMBL" id="KAI4382224.1"/>
    </source>
</evidence>
<evidence type="ECO:0000313" key="2">
    <source>
        <dbReference type="Proteomes" id="UP001057402"/>
    </source>
</evidence>
<gene>
    <name evidence="1" type="ORF">MLD38_008213</name>
</gene>
<sequence>MLLLRLLCCFLLVTCYLGQATGGFPAPMAGIPATPDERNRKVIADMLGLAEDDMLLMQGGGKSTRWKLREIPLGPNPMHHHGNVPMKKPQTP</sequence>
<comment type="caution">
    <text evidence="1">The sequence shown here is derived from an EMBL/GenBank/DDBJ whole genome shotgun (WGS) entry which is preliminary data.</text>
</comment>
<dbReference type="EMBL" id="CM042882">
    <property type="protein sequence ID" value="KAI4382224.1"/>
    <property type="molecule type" value="Genomic_DNA"/>
</dbReference>